<gene>
    <name evidence="2" type="ORF">AB1207_03980</name>
</gene>
<keyword evidence="2" id="KW-0378">Hydrolase</keyword>
<dbReference type="InterPro" id="IPR050266">
    <property type="entry name" value="AB_hydrolase_sf"/>
</dbReference>
<dbReference type="Pfam" id="PF12697">
    <property type="entry name" value="Abhydrolase_6"/>
    <property type="match status" value="1"/>
</dbReference>
<organism evidence="2 3">
    <name type="scientific">Kineococcus endophyticus</name>
    <dbReference type="NCBI Taxonomy" id="1181883"/>
    <lineage>
        <taxon>Bacteria</taxon>
        <taxon>Bacillati</taxon>
        <taxon>Actinomycetota</taxon>
        <taxon>Actinomycetes</taxon>
        <taxon>Kineosporiales</taxon>
        <taxon>Kineosporiaceae</taxon>
        <taxon>Kineococcus</taxon>
    </lineage>
</organism>
<name>A0ABV3P2Z2_9ACTN</name>
<dbReference type="EMBL" id="JBFNQN010000002">
    <property type="protein sequence ID" value="MEW9263897.1"/>
    <property type="molecule type" value="Genomic_DNA"/>
</dbReference>
<dbReference type="GO" id="GO:0016787">
    <property type="term" value="F:hydrolase activity"/>
    <property type="evidence" value="ECO:0007669"/>
    <property type="project" value="UniProtKB-KW"/>
</dbReference>
<dbReference type="InterPro" id="IPR000073">
    <property type="entry name" value="AB_hydrolase_1"/>
</dbReference>
<sequence>MSSETSTTLVPTRLGRLAVRTVGDGPTAVLWHSMFVDSRSFDRVSADLGRERRLVLVDGPGWGASDPLERRTTMAQCALAAEDLLDALAERGVVDPGPVDWVGNAWGGHVGYRLAGTRPARLRTLVAASAPTFPLPESRRRTLGLLSHVVERTGPRGPLRSAVVSAQLTDATREHDPAAVGVVNACLDDARPRSVAETLRSFVVGRSDLGSELRRSPVPVLLLAGDDRGDLTPEQARESAADCADARVVVVPGARTLLPLERPGEFSAAVLQFWERHPPRPR</sequence>
<dbReference type="PANTHER" id="PTHR43798">
    <property type="entry name" value="MONOACYLGLYCEROL LIPASE"/>
    <property type="match status" value="1"/>
</dbReference>
<evidence type="ECO:0000313" key="2">
    <source>
        <dbReference type="EMBL" id="MEW9263897.1"/>
    </source>
</evidence>
<reference evidence="2 3" key="1">
    <citation type="submission" date="2024-07" db="EMBL/GenBank/DDBJ databases">
        <authorList>
            <person name="Thanompreechachai J."/>
            <person name="Duangmal K."/>
        </authorList>
    </citation>
    <scope>NUCLEOTIDE SEQUENCE [LARGE SCALE GENOMIC DNA]</scope>
    <source>
        <strain evidence="2 3">KCTC 19886</strain>
    </source>
</reference>
<dbReference type="Proteomes" id="UP001555826">
    <property type="component" value="Unassembled WGS sequence"/>
</dbReference>
<feature type="domain" description="AB hydrolase-1" evidence="1">
    <location>
        <begin position="29"/>
        <end position="268"/>
    </location>
</feature>
<evidence type="ECO:0000313" key="3">
    <source>
        <dbReference type="Proteomes" id="UP001555826"/>
    </source>
</evidence>
<dbReference type="InterPro" id="IPR029058">
    <property type="entry name" value="AB_hydrolase_fold"/>
</dbReference>
<proteinExistence type="predicted"/>
<comment type="caution">
    <text evidence="2">The sequence shown here is derived from an EMBL/GenBank/DDBJ whole genome shotgun (WGS) entry which is preliminary data.</text>
</comment>
<evidence type="ECO:0000259" key="1">
    <source>
        <dbReference type="Pfam" id="PF12697"/>
    </source>
</evidence>
<dbReference type="SUPFAM" id="SSF53474">
    <property type="entry name" value="alpha/beta-Hydrolases"/>
    <property type="match status" value="1"/>
</dbReference>
<protein>
    <submittedName>
        <fullName evidence="2">Alpha/beta hydrolase</fullName>
    </submittedName>
</protein>
<dbReference type="Gene3D" id="3.40.50.1820">
    <property type="entry name" value="alpha/beta hydrolase"/>
    <property type="match status" value="1"/>
</dbReference>
<keyword evidence="3" id="KW-1185">Reference proteome</keyword>
<accession>A0ABV3P2Z2</accession>
<dbReference type="RefSeq" id="WP_367636486.1">
    <property type="nucleotide sequence ID" value="NZ_JBFNQN010000002.1"/>
</dbReference>